<evidence type="ECO:0000256" key="1">
    <source>
        <dbReference type="SAM" id="SignalP"/>
    </source>
</evidence>
<protein>
    <recommendedName>
        <fullName evidence="4">LPXTG-motif cell wall anchor domain-containing protein</fullName>
    </recommendedName>
</protein>
<dbReference type="AlphaFoldDB" id="A0A1K1PKP8"/>
<evidence type="ECO:0000313" key="2">
    <source>
        <dbReference type="EMBL" id="SFW48025.1"/>
    </source>
</evidence>
<keyword evidence="1" id="KW-0732">Signal</keyword>
<evidence type="ECO:0008006" key="4">
    <source>
        <dbReference type="Google" id="ProtNLM"/>
    </source>
</evidence>
<evidence type="ECO:0000313" key="3">
    <source>
        <dbReference type="Proteomes" id="UP000183461"/>
    </source>
</evidence>
<organism evidence="2 3">
    <name type="scientific">Ruminococcus flavefaciens</name>
    <dbReference type="NCBI Taxonomy" id="1265"/>
    <lineage>
        <taxon>Bacteria</taxon>
        <taxon>Bacillati</taxon>
        <taxon>Bacillota</taxon>
        <taxon>Clostridia</taxon>
        <taxon>Eubacteriales</taxon>
        <taxon>Oscillospiraceae</taxon>
        <taxon>Ruminococcus</taxon>
    </lineage>
</organism>
<sequence length="276" mass="29532">MKKKYITAAFLGLLLVGAPVQMNAVSVDNSYYEQYQRAIGLIEKCSVRCSSAGKGLLEISAKTQVSGKMNEVGFKNIVVQRSSDGRNWQDEVTVGDKTAKNTKYYNLDGYAVNVRGGYYYRVVCVHYANGALYGENEVFTQTAENTASGVWVDEKPVTTTSTTPTTTTTTKVTTNTRLTTTTRVTTTVKNTGVTTSKMTTSASETMVKRATETKSAAYARTSETSTTKAAAATSTKAVGAKSVPNTGDKPPVMTFAALCSAGAAALFLRDKKNGRS</sequence>
<proteinExistence type="predicted"/>
<feature type="signal peptide" evidence="1">
    <location>
        <begin position="1"/>
        <end position="24"/>
    </location>
</feature>
<gene>
    <name evidence="2" type="ORF">SAMN02910280_2823</name>
</gene>
<dbReference type="EMBL" id="FPIP01000009">
    <property type="protein sequence ID" value="SFW48025.1"/>
    <property type="molecule type" value="Genomic_DNA"/>
</dbReference>
<dbReference type="RefSeq" id="WP_072301008.1">
    <property type="nucleotide sequence ID" value="NZ_FPIP01000009.1"/>
</dbReference>
<dbReference type="Proteomes" id="UP000183461">
    <property type="component" value="Unassembled WGS sequence"/>
</dbReference>
<name>A0A1K1PKP8_RUMFL</name>
<reference evidence="2 3" key="1">
    <citation type="submission" date="2016-11" db="EMBL/GenBank/DDBJ databases">
        <authorList>
            <person name="Jaros S."/>
            <person name="Januszkiewicz K."/>
            <person name="Wedrychowicz H."/>
        </authorList>
    </citation>
    <scope>NUCLEOTIDE SEQUENCE [LARGE SCALE GENOMIC DNA]</scope>
    <source>
        <strain evidence="2 3">YL228</strain>
    </source>
</reference>
<feature type="chain" id="PRO_5012746773" description="LPXTG-motif cell wall anchor domain-containing protein" evidence="1">
    <location>
        <begin position="25"/>
        <end position="276"/>
    </location>
</feature>
<accession>A0A1K1PKP8</accession>